<comment type="similarity">
    <text evidence="1 5">Belongs to the FGGY kinase family.</text>
</comment>
<dbReference type="PIRSF" id="PIRSF000538">
    <property type="entry name" value="GlpK"/>
    <property type="match status" value="1"/>
</dbReference>
<feature type="domain" description="Carbohydrate kinase FGGY C-terminal" evidence="7">
    <location>
        <begin position="252"/>
        <end position="446"/>
    </location>
</feature>
<dbReference type="SUPFAM" id="SSF53067">
    <property type="entry name" value="Actin-like ATPase domain"/>
    <property type="match status" value="2"/>
</dbReference>
<dbReference type="STRING" id="995038.SAMN05216274_101349"/>
<keyword evidence="2" id="KW-0859">Xylose metabolism</keyword>
<dbReference type="InterPro" id="IPR050406">
    <property type="entry name" value="FGGY_Carb_Kinase"/>
</dbReference>
<evidence type="ECO:0000256" key="1">
    <source>
        <dbReference type="ARBA" id="ARBA00009156"/>
    </source>
</evidence>
<reference evidence="9 11" key="2">
    <citation type="submission" date="2019-03" db="EMBL/GenBank/DDBJ databases">
        <title>Genomics of glacier-inhabiting Cryobacterium strains.</title>
        <authorList>
            <person name="Liu Q."/>
            <person name="Xin Y.-H."/>
        </authorList>
    </citation>
    <scope>NUCLEOTIDE SEQUENCE [LARGE SCALE GENOMIC DNA]</scope>
    <source>
        <strain evidence="9 11">Hh34</strain>
    </source>
</reference>
<dbReference type="PANTHER" id="PTHR43095">
    <property type="entry name" value="SUGAR KINASE"/>
    <property type="match status" value="1"/>
</dbReference>
<dbReference type="RefSeq" id="WP_092448149.1">
    <property type="nucleotide sequence ID" value="NZ_BKAC01000010.1"/>
</dbReference>
<dbReference type="InterPro" id="IPR018485">
    <property type="entry name" value="FGGY_C"/>
</dbReference>
<dbReference type="InterPro" id="IPR018484">
    <property type="entry name" value="FGGY_N"/>
</dbReference>
<name>A0A1I2Y4K9_9MICO</name>
<evidence type="ECO:0000259" key="6">
    <source>
        <dbReference type="Pfam" id="PF00370"/>
    </source>
</evidence>
<feature type="domain" description="Carbohydrate kinase FGGY N-terminal" evidence="6">
    <location>
        <begin position="6"/>
        <end position="243"/>
    </location>
</feature>
<dbReference type="InterPro" id="IPR043129">
    <property type="entry name" value="ATPase_NBD"/>
</dbReference>
<dbReference type="EMBL" id="FOPW01000001">
    <property type="protein sequence ID" value="SFH20708.1"/>
    <property type="molecule type" value="Genomic_DNA"/>
</dbReference>
<dbReference type="Pfam" id="PF02782">
    <property type="entry name" value="FGGY_C"/>
    <property type="match status" value="1"/>
</dbReference>
<protein>
    <submittedName>
        <fullName evidence="9">Carbohydrate kinase</fullName>
    </submittedName>
    <submittedName>
        <fullName evidence="8">Xylulokinase</fullName>
    </submittedName>
</protein>
<sequence>MTQDVVVSVDCSTTGVKSVVWDSQGRLVGEGRSSLDLSIPSIGYGEQDPRQWWSAMCIAVTEAVRNVDAHRIASICVTHQRETFVCLDGFGEPIRPAMLWLDARATYEVETAGTKRVHDITGKPPNTTPAFYKLLWLQSHEPETLRQTKHVVDVHGYLVHKMTDQWLTSVASADPLGLVNLNTADYDDELVREAGLHRDQLSTLVPPGMVLGELSAAAGSALGLPEGLRVISGAGDGQAAGLGAGITEPGRAYLNLGTGLVAGTYSDTYSPNSAYRALTGSIPDTFTFESFIGAGTYMINWFIDTFVEKSPDVHEPAGTIEKRLELEAAHIAPGCNGLLVVPYWNGALTPYWDHNARGIILGLTGIHSRAHIYRAVLEGLAYELRLCFDRVELGLSEPISLVVAMGGGTQSALWCQILADVLRRPILISGQQESTCLGAGMLAAAGAGIYPTVREASSAMTSFGKRFDPNEDLAETYDRFFAVYQEIYPSVRPVFSALKKALT</sequence>
<evidence type="ECO:0000256" key="5">
    <source>
        <dbReference type="RuleBase" id="RU003733"/>
    </source>
</evidence>
<dbReference type="GO" id="GO:0016301">
    <property type="term" value="F:kinase activity"/>
    <property type="evidence" value="ECO:0007669"/>
    <property type="project" value="UniProtKB-KW"/>
</dbReference>
<dbReference type="GO" id="GO:0016773">
    <property type="term" value="F:phosphotransferase activity, alcohol group as acceptor"/>
    <property type="evidence" value="ECO:0007669"/>
    <property type="project" value="InterPro"/>
</dbReference>
<keyword evidence="10" id="KW-1185">Reference proteome</keyword>
<comment type="caution">
    <text evidence="9">The sequence shown here is derived from an EMBL/GenBank/DDBJ whole genome shotgun (WGS) entry which is preliminary data.</text>
</comment>
<dbReference type="Proteomes" id="UP000297963">
    <property type="component" value="Unassembled WGS sequence"/>
</dbReference>
<dbReference type="InterPro" id="IPR018483">
    <property type="entry name" value="Carb_kinase_FGGY_CS"/>
</dbReference>
<keyword evidence="3 5" id="KW-0808">Transferase</keyword>
<dbReference type="Proteomes" id="UP000199681">
    <property type="component" value="Unassembled WGS sequence"/>
</dbReference>
<keyword evidence="4 5" id="KW-0418">Kinase</keyword>
<evidence type="ECO:0000256" key="4">
    <source>
        <dbReference type="ARBA" id="ARBA00022777"/>
    </source>
</evidence>
<evidence type="ECO:0000313" key="9">
    <source>
        <dbReference type="EMBL" id="TFB85161.1"/>
    </source>
</evidence>
<dbReference type="GO" id="GO:0042732">
    <property type="term" value="P:D-xylose metabolic process"/>
    <property type="evidence" value="ECO:0007669"/>
    <property type="project" value="UniProtKB-KW"/>
</dbReference>
<reference evidence="8 10" key="1">
    <citation type="submission" date="2016-10" db="EMBL/GenBank/DDBJ databases">
        <authorList>
            <person name="Varghese N."/>
            <person name="Submissions S."/>
        </authorList>
    </citation>
    <scope>NUCLEOTIDE SEQUENCE [LARGE SCALE GENOMIC DNA]</scope>
    <source>
        <strain evidence="8 10">GMCC 1.11211</strain>
    </source>
</reference>
<accession>A0A1I2Y4K9</accession>
<dbReference type="InterPro" id="IPR000577">
    <property type="entry name" value="Carb_kinase_FGGY"/>
</dbReference>
<evidence type="ECO:0000313" key="11">
    <source>
        <dbReference type="Proteomes" id="UP000297963"/>
    </source>
</evidence>
<dbReference type="EMBL" id="SOFE01000014">
    <property type="protein sequence ID" value="TFB85161.1"/>
    <property type="molecule type" value="Genomic_DNA"/>
</dbReference>
<keyword evidence="2" id="KW-0119">Carbohydrate metabolism</keyword>
<gene>
    <name evidence="9" type="ORF">E3O11_09005</name>
    <name evidence="8" type="ORF">SAMN05216274_101349</name>
</gene>
<evidence type="ECO:0000313" key="10">
    <source>
        <dbReference type="Proteomes" id="UP000199681"/>
    </source>
</evidence>
<evidence type="ECO:0000313" key="8">
    <source>
        <dbReference type="EMBL" id="SFH20708.1"/>
    </source>
</evidence>
<dbReference type="Gene3D" id="3.30.420.40">
    <property type="match status" value="2"/>
</dbReference>
<dbReference type="CDD" id="cd07779">
    <property type="entry name" value="ASKHA_NBD_FGGY_YgcE-like"/>
    <property type="match status" value="1"/>
</dbReference>
<evidence type="ECO:0000256" key="2">
    <source>
        <dbReference type="ARBA" id="ARBA00022629"/>
    </source>
</evidence>
<evidence type="ECO:0000259" key="7">
    <source>
        <dbReference type="Pfam" id="PF02782"/>
    </source>
</evidence>
<dbReference type="Pfam" id="PF00370">
    <property type="entry name" value="FGGY_N"/>
    <property type="match status" value="1"/>
</dbReference>
<dbReference type="PANTHER" id="PTHR43095:SF5">
    <property type="entry name" value="XYLULOSE KINASE"/>
    <property type="match status" value="1"/>
</dbReference>
<proteinExistence type="inferred from homology"/>
<dbReference type="PROSITE" id="PS00445">
    <property type="entry name" value="FGGY_KINASES_2"/>
    <property type="match status" value="1"/>
</dbReference>
<dbReference type="AlphaFoldDB" id="A0A1I2Y4K9"/>
<evidence type="ECO:0000256" key="3">
    <source>
        <dbReference type="ARBA" id="ARBA00022679"/>
    </source>
</evidence>
<organism evidence="9 11">
    <name type="scientific">Cryobacterium levicorallinum</name>
    <dbReference type="NCBI Taxonomy" id="995038"/>
    <lineage>
        <taxon>Bacteria</taxon>
        <taxon>Bacillati</taxon>
        <taxon>Actinomycetota</taxon>
        <taxon>Actinomycetes</taxon>
        <taxon>Micrococcales</taxon>
        <taxon>Microbacteriaceae</taxon>
        <taxon>Cryobacterium</taxon>
    </lineage>
</organism>